<proteinExistence type="predicted"/>
<evidence type="ECO:0000313" key="1">
    <source>
        <dbReference type="EMBL" id="OWM87330.1"/>
    </source>
</evidence>
<sequence>MVMDFEPFAEVTGRAWYNESVLDATFIDFLKEPCLMHISSLKVAIVDMIFDAIIGRKSSVLSARVSRSR</sequence>
<organism evidence="1 2">
    <name type="scientific">Punica granatum</name>
    <name type="common">Pomegranate</name>
    <dbReference type="NCBI Taxonomy" id="22663"/>
    <lineage>
        <taxon>Eukaryota</taxon>
        <taxon>Viridiplantae</taxon>
        <taxon>Streptophyta</taxon>
        <taxon>Embryophyta</taxon>
        <taxon>Tracheophyta</taxon>
        <taxon>Spermatophyta</taxon>
        <taxon>Magnoliopsida</taxon>
        <taxon>eudicotyledons</taxon>
        <taxon>Gunneridae</taxon>
        <taxon>Pentapetalae</taxon>
        <taxon>rosids</taxon>
        <taxon>malvids</taxon>
        <taxon>Myrtales</taxon>
        <taxon>Lythraceae</taxon>
        <taxon>Punica</taxon>
    </lineage>
</organism>
<name>A0A218XR72_PUNGR</name>
<evidence type="ECO:0000313" key="2">
    <source>
        <dbReference type="Proteomes" id="UP000197138"/>
    </source>
</evidence>
<dbReference type="AlphaFoldDB" id="A0A218XR72"/>
<reference evidence="2" key="1">
    <citation type="journal article" date="2017" name="Plant J.">
        <title>The pomegranate (Punica granatum L.) genome and the genomics of punicalagin biosynthesis.</title>
        <authorList>
            <person name="Qin G."/>
            <person name="Xu C."/>
            <person name="Ming R."/>
            <person name="Tang H."/>
            <person name="Guyot R."/>
            <person name="Kramer E.M."/>
            <person name="Hu Y."/>
            <person name="Yi X."/>
            <person name="Qi Y."/>
            <person name="Xu X."/>
            <person name="Gao Z."/>
            <person name="Pan H."/>
            <person name="Jian J."/>
            <person name="Tian Y."/>
            <person name="Yue Z."/>
            <person name="Xu Y."/>
        </authorList>
    </citation>
    <scope>NUCLEOTIDE SEQUENCE [LARGE SCALE GENOMIC DNA]</scope>
    <source>
        <strain evidence="2">cv. Dabenzi</strain>
    </source>
</reference>
<comment type="caution">
    <text evidence="1">The sequence shown here is derived from an EMBL/GenBank/DDBJ whole genome shotgun (WGS) entry which is preliminary data.</text>
</comment>
<protein>
    <submittedName>
        <fullName evidence="1">Uncharacterized protein</fullName>
    </submittedName>
</protein>
<dbReference type="Proteomes" id="UP000197138">
    <property type="component" value="Unassembled WGS sequence"/>
</dbReference>
<gene>
    <name evidence="1" type="ORF">CDL15_Pgr022441</name>
</gene>
<accession>A0A218XR72</accession>
<dbReference type="EMBL" id="MTKT01000813">
    <property type="protein sequence ID" value="OWM87330.1"/>
    <property type="molecule type" value="Genomic_DNA"/>
</dbReference>